<gene>
    <name evidence="8" type="primary">MPUL0E00420</name>
    <name evidence="8" type="ORF">METSCH_E00420</name>
</gene>
<evidence type="ECO:0000259" key="7">
    <source>
        <dbReference type="PROSITE" id="PS51194"/>
    </source>
</evidence>
<dbReference type="SUPFAM" id="SSF52540">
    <property type="entry name" value="P-loop containing nucleoside triphosphate hydrolases"/>
    <property type="match status" value="1"/>
</dbReference>
<dbReference type="InterPro" id="IPR014001">
    <property type="entry name" value="Helicase_ATP-bd"/>
</dbReference>
<dbReference type="InterPro" id="IPR011545">
    <property type="entry name" value="DEAD/DEAH_box_helicase_dom"/>
</dbReference>
<dbReference type="EMBL" id="CP034460">
    <property type="protein sequence ID" value="QBM89809.1"/>
    <property type="molecule type" value="Genomic_DNA"/>
</dbReference>
<accession>A0A4P6XRS7</accession>
<dbReference type="CDD" id="cd18787">
    <property type="entry name" value="SF2_C_DEAD"/>
    <property type="match status" value="1"/>
</dbReference>
<evidence type="ECO:0000313" key="9">
    <source>
        <dbReference type="Proteomes" id="UP000292447"/>
    </source>
</evidence>
<evidence type="ECO:0000256" key="2">
    <source>
        <dbReference type="ARBA" id="ARBA00022741"/>
    </source>
</evidence>
<dbReference type="STRING" id="2163413.A0A4P6XRS7"/>
<dbReference type="GO" id="GO:0003676">
    <property type="term" value="F:nucleic acid binding"/>
    <property type="evidence" value="ECO:0007669"/>
    <property type="project" value="InterPro"/>
</dbReference>
<keyword evidence="9" id="KW-1185">Reference proteome</keyword>
<keyword evidence="2" id="KW-0547">Nucleotide-binding</keyword>
<organism evidence="8 9">
    <name type="scientific">Metschnikowia aff. pulcherrima</name>
    <dbReference type="NCBI Taxonomy" id="2163413"/>
    <lineage>
        <taxon>Eukaryota</taxon>
        <taxon>Fungi</taxon>
        <taxon>Dikarya</taxon>
        <taxon>Ascomycota</taxon>
        <taxon>Saccharomycotina</taxon>
        <taxon>Pichiomycetes</taxon>
        <taxon>Metschnikowiaceae</taxon>
        <taxon>Metschnikowia</taxon>
    </lineage>
</organism>
<keyword evidence="3" id="KW-0378">Hydrolase</keyword>
<dbReference type="PANTHER" id="PTHR47958">
    <property type="entry name" value="ATP-DEPENDENT RNA HELICASE DBP3"/>
    <property type="match status" value="1"/>
</dbReference>
<dbReference type="Pfam" id="PF00271">
    <property type="entry name" value="Helicase_C"/>
    <property type="match status" value="1"/>
</dbReference>
<dbReference type="AlphaFoldDB" id="A0A4P6XRS7"/>
<dbReference type="PROSITE" id="PS51194">
    <property type="entry name" value="HELICASE_CTER"/>
    <property type="match status" value="1"/>
</dbReference>
<keyword evidence="4 8" id="KW-0347">Helicase</keyword>
<evidence type="ECO:0000256" key="3">
    <source>
        <dbReference type="ARBA" id="ARBA00022801"/>
    </source>
</evidence>
<dbReference type="PROSITE" id="PS51192">
    <property type="entry name" value="HELICASE_ATP_BIND_1"/>
    <property type="match status" value="1"/>
</dbReference>
<evidence type="ECO:0000259" key="6">
    <source>
        <dbReference type="PROSITE" id="PS51192"/>
    </source>
</evidence>
<keyword evidence="5" id="KW-0067">ATP-binding</keyword>
<dbReference type="InterPro" id="IPR027417">
    <property type="entry name" value="P-loop_NTPase"/>
</dbReference>
<feature type="domain" description="Helicase C-terminal" evidence="7">
    <location>
        <begin position="419"/>
        <end position="567"/>
    </location>
</feature>
<feature type="domain" description="Helicase ATP-binding" evidence="6">
    <location>
        <begin position="183"/>
        <end position="383"/>
    </location>
</feature>
<protein>
    <recommendedName>
        <fullName evidence="1">RNA helicase</fullName>
        <ecNumber evidence="1">3.6.4.13</ecNumber>
    </recommendedName>
</protein>
<dbReference type="Proteomes" id="UP000292447">
    <property type="component" value="Chromosome V"/>
</dbReference>
<evidence type="ECO:0000256" key="5">
    <source>
        <dbReference type="ARBA" id="ARBA00022840"/>
    </source>
</evidence>
<dbReference type="Pfam" id="PF00270">
    <property type="entry name" value="DEAD"/>
    <property type="match status" value="1"/>
</dbReference>
<dbReference type="EC" id="3.6.4.13" evidence="1"/>
<evidence type="ECO:0000313" key="8">
    <source>
        <dbReference type="EMBL" id="QBM89809.1"/>
    </source>
</evidence>
<dbReference type="GO" id="GO:0016787">
    <property type="term" value="F:hydrolase activity"/>
    <property type="evidence" value="ECO:0007669"/>
    <property type="project" value="UniProtKB-KW"/>
</dbReference>
<sequence>MSRPVSAEELILLGLNNGKPRFLSRKKRSQLKQEAKQESLIIPKTVKKVQEIDEISHEPEHKLMQQLSEPKRRKTQNGKCAFSWDLDDDTSGSYQPLVVVESETRTVDVVSKEVHWSQKRLDEMTVRDWRIFKDDFNISSKGKDINQPLRKWAEEELLPQSLQDILCNKLKYTEPTPIQRAAIPLALRNRDVVGIAETGSGKTLAFLLPILSYLLGIEKAYMEREHPLEANHNKTLALILAPTRELALQITKEAEKFTSLLGYSVVTIIGGHQYEESVHSLRNGVHIIVATPGRLVDSLERGIVSLEKCYHLTMDEADKMIDMGFEKSLQKILLFLPTSEHLQSTLDGRIFRVQKRATLMFTATILPAIEKITKNYLVLPGFLFVGGANELVDNIKQNFEYLGPAPADKQVLDMKRVGKLIKLLESLRKHREFSVIIFANYKRVVELLADELLENKKFDSIAVIHGSKSQELRERAIEAFRSKEASILIATDVAARGLDVPHVSMVVNFQMSNKFEEYIHRIGRTGRAGQQGESHTYIDDGDRETFADLKKFLKKGGYRIPDWLYRS</sequence>
<evidence type="ECO:0000256" key="1">
    <source>
        <dbReference type="ARBA" id="ARBA00012552"/>
    </source>
</evidence>
<dbReference type="SMART" id="SM00490">
    <property type="entry name" value="HELICc"/>
    <property type="match status" value="1"/>
</dbReference>
<name>A0A4P6XRS7_9ASCO</name>
<proteinExistence type="predicted"/>
<dbReference type="Gene3D" id="3.40.50.300">
    <property type="entry name" value="P-loop containing nucleotide triphosphate hydrolases"/>
    <property type="match status" value="2"/>
</dbReference>
<evidence type="ECO:0000256" key="4">
    <source>
        <dbReference type="ARBA" id="ARBA00022806"/>
    </source>
</evidence>
<dbReference type="SMART" id="SM00487">
    <property type="entry name" value="DEXDc"/>
    <property type="match status" value="1"/>
</dbReference>
<dbReference type="InterPro" id="IPR001650">
    <property type="entry name" value="Helicase_C-like"/>
</dbReference>
<reference evidence="9" key="1">
    <citation type="submission" date="2019-03" db="EMBL/GenBank/DDBJ databases">
        <title>Snf2 controls pulcherriminic acid biosynthesis and connects pigmentation and antifungal activity of the yeast Metschnikowia pulcherrima.</title>
        <authorList>
            <person name="Gore-Lloyd D."/>
            <person name="Sumann I."/>
            <person name="Brachmann A.O."/>
            <person name="Schneeberger K."/>
            <person name="Ortiz-Merino R.A."/>
            <person name="Moreno-Beltran M."/>
            <person name="Schlaefli M."/>
            <person name="Kirner P."/>
            <person name="Santos Kron A."/>
            <person name="Wolfe K.H."/>
            <person name="Piel J."/>
            <person name="Ahrens C.H."/>
            <person name="Henk D."/>
            <person name="Freimoser F.M."/>
        </authorList>
    </citation>
    <scope>NUCLEOTIDE SEQUENCE [LARGE SCALE GENOMIC DNA]</scope>
    <source>
        <strain evidence="9">APC 1.2</strain>
    </source>
</reference>
<dbReference type="GO" id="GO:0003724">
    <property type="term" value="F:RNA helicase activity"/>
    <property type="evidence" value="ECO:0007669"/>
    <property type="project" value="UniProtKB-EC"/>
</dbReference>
<dbReference type="GO" id="GO:0005524">
    <property type="term" value="F:ATP binding"/>
    <property type="evidence" value="ECO:0007669"/>
    <property type="project" value="UniProtKB-KW"/>
</dbReference>